<dbReference type="Pfam" id="PF09785">
    <property type="entry name" value="Prp31_C"/>
    <property type="match status" value="1"/>
</dbReference>
<dbReference type="GeneID" id="5234594"/>
<gene>
    <name evidence="11" type="ORF">LELG_01907</name>
</gene>
<dbReference type="InterPro" id="IPR019175">
    <property type="entry name" value="Prp31_C"/>
</dbReference>
<dbReference type="PANTHER" id="PTHR13904">
    <property type="entry name" value="PRE-MRNA SPLICING FACTOR PRP31"/>
    <property type="match status" value="1"/>
</dbReference>
<evidence type="ECO:0000256" key="6">
    <source>
        <dbReference type="ARBA" id="ARBA00023187"/>
    </source>
</evidence>
<dbReference type="eggNOG" id="KOG2574">
    <property type="taxonomic scope" value="Eukaryota"/>
</dbReference>
<dbReference type="InterPro" id="IPR012976">
    <property type="entry name" value="NOSIC"/>
</dbReference>
<dbReference type="Pfam" id="PF01798">
    <property type="entry name" value="Nop"/>
    <property type="match status" value="1"/>
</dbReference>
<dbReference type="HOGENOM" id="CLU_026337_3_1_1"/>
<dbReference type="GO" id="GO:0071011">
    <property type="term" value="C:precatalytic spliceosome"/>
    <property type="evidence" value="ECO:0007669"/>
    <property type="project" value="TreeGrafter"/>
</dbReference>
<dbReference type="InterPro" id="IPR036070">
    <property type="entry name" value="Nop_dom_sf"/>
</dbReference>
<keyword evidence="12" id="KW-1185">Reference proteome</keyword>
<evidence type="ECO:0000313" key="12">
    <source>
        <dbReference type="Proteomes" id="UP000001996"/>
    </source>
</evidence>
<dbReference type="GO" id="GO:0000244">
    <property type="term" value="P:spliceosomal tri-snRNP complex assembly"/>
    <property type="evidence" value="ECO:0007669"/>
    <property type="project" value="InterPro"/>
</dbReference>
<evidence type="ECO:0000256" key="5">
    <source>
        <dbReference type="ARBA" id="ARBA00022884"/>
    </source>
</evidence>
<feature type="compositionally biased region" description="Acidic residues" evidence="9">
    <location>
        <begin position="35"/>
        <end position="46"/>
    </location>
</feature>
<evidence type="ECO:0000256" key="9">
    <source>
        <dbReference type="SAM" id="MobiDB-lite"/>
    </source>
</evidence>
<proteinExistence type="inferred from homology"/>
<keyword evidence="5" id="KW-0694">RNA-binding</keyword>
<protein>
    <recommendedName>
        <fullName evidence="10">Nop domain-containing protein</fullName>
    </recommendedName>
</protein>
<dbReference type="FunCoup" id="A5DX20">
    <property type="interactions" value="1160"/>
</dbReference>
<evidence type="ECO:0000313" key="11">
    <source>
        <dbReference type="EMBL" id="EDK43728.1"/>
    </source>
</evidence>
<keyword evidence="4" id="KW-0747">Spliceosome</keyword>
<keyword evidence="7" id="KW-0539">Nucleus</keyword>
<dbReference type="SUPFAM" id="SSF89124">
    <property type="entry name" value="Nop domain"/>
    <property type="match status" value="1"/>
</dbReference>
<dbReference type="VEuPathDB" id="FungiDB:LELG_01907"/>
<dbReference type="OMA" id="EMRRSAN"/>
<dbReference type="AlphaFoldDB" id="A5DX20"/>
<feature type="compositionally biased region" description="Basic residues" evidence="9">
    <location>
        <begin position="408"/>
        <end position="420"/>
    </location>
</feature>
<feature type="region of interest" description="Disordered" evidence="9">
    <location>
        <begin position="1"/>
        <end position="61"/>
    </location>
</feature>
<keyword evidence="6" id="KW-0508">mRNA splicing</keyword>
<dbReference type="EMBL" id="CH981525">
    <property type="protein sequence ID" value="EDK43728.1"/>
    <property type="molecule type" value="Genomic_DNA"/>
</dbReference>
<comment type="subcellular location">
    <subcellularLocation>
        <location evidence="1">Nucleus</location>
    </subcellularLocation>
</comment>
<evidence type="ECO:0000256" key="7">
    <source>
        <dbReference type="ARBA" id="ARBA00023242"/>
    </source>
</evidence>
<dbReference type="STRING" id="379508.A5DX20"/>
<reference evidence="11 12" key="1">
    <citation type="journal article" date="2009" name="Nature">
        <title>Evolution of pathogenicity and sexual reproduction in eight Candida genomes.</title>
        <authorList>
            <person name="Butler G."/>
            <person name="Rasmussen M.D."/>
            <person name="Lin M.F."/>
            <person name="Santos M.A."/>
            <person name="Sakthikumar S."/>
            <person name="Munro C.A."/>
            <person name="Rheinbay E."/>
            <person name="Grabherr M."/>
            <person name="Forche A."/>
            <person name="Reedy J.L."/>
            <person name="Agrafioti I."/>
            <person name="Arnaud M.B."/>
            <person name="Bates S."/>
            <person name="Brown A.J."/>
            <person name="Brunke S."/>
            <person name="Costanzo M.C."/>
            <person name="Fitzpatrick D.A."/>
            <person name="de Groot P.W."/>
            <person name="Harris D."/>
            <person name="Hoyer L.L."/>
            <person name="Hube B."/>
            <person name="Klis F.M."/>
            <person name="Kodira C."/>
            <person name="Lennard N."/>
            <person name="Logue M.E."/>
            <person name="Martin R."/>
            <person name="Neiman A.M."/>
            <person name="Nikolaou E."/>
            <person name="Quail M.A."/>
            <person name="Quinn J."/>
            <person name="Santos M.C."/>
            <person name="Schmitzberger F.F."/>
            <person name="Sherlock G."/>
            <person name="Shah P."/>
            <person name="Silverstein K.A."/>
            <person name="Skrzypek M.S."/>
            <person name="Soll D."/>
            <person name="Staggs R."/>
            <person name="Stansfield I."/>
            <person name="Stumpf M.P."/>
            <person name="Sudbery P.E."/>
            <person name="Srikantha T."/>
            <person name="Zeng Q."/>
            <person name="Berman J."/>
            <person name="Berriman M."/>
            <person name="Heitman J."/>
            <person name="Gow N.A."/>
            <person name="Lorenz M.C."/>
            <person name="Birren B.W."/>
            <person name="Kellis M."/>
            <person name="Cuomo C.A."/>
        </authorList>
    </citation>
    <scope>NUCLEOTIDE SEQUENCE [LARGE SCALE GENOMIC DNA]</scope>
    <source>
        <strain evidence="12">ATCC 11503 / BCRC 21390 / CBS 2605 / JCM 1781 / NBRC 1676 / NRRL YB-4239</strain>
    </source>
</reference>
<dbReference type="InterPro" id="IPR002687">
    <property type="entry name" value="Nop_dom"/>
</dbReference>
<name>A5DX20_LODEL</name>
<feature type="region of interest" description="Disordered" evidence="9">
    <location>
        <begin position="390"/>
        <end position="426"/>
    </location>
</feature>
<evidence type="ECO:0000256" key="3">
    <source>
        <dbReference type="ARBA" id="ARBA00022664"/>
    </source>
</evidence>
<evidence type="ECO:0000256" key="4">
    <source>
        <dbReference type="ARBA" id="ARBA00022728"/>
    </source>
</evidence>
<dbReference type="GO" id="GO:0046540">
    <property type="term" value="C:U4/U6 x U5 tri-snRNP complex"/>
    <property type="evidence" value="ECO:0007669"/>
    <property type="project" value="InterPro"/>
</dbReference>
<dbReference type="Proteomes" id="UP000001996">
    <property type="component" value="Unassembled WGS sequence"/>
</dbReference>
<dbReference type="SMART" id="SM00931">
    <property type="entry name" value="NOSIC"/>
    <property type="match status" value="1"/>
</dbReference>
<comment type="similarity">
    <text evidence="2">Belongs to the PRP31 family.</text>
</comment>
<dbReference type="GO" id="GO:0005687">
    <property type="term" value="C:U4 snRNP"/>
    <property type="evidence" value="ECO:0007669"/>
    <property type="project" value="TreeGrafter"/>
</dbReference>
<accession>A5DX20</accession>
<sequence length="426" mass="48447">MTDYEKELLADLESSDDEETVGPFIVDQPGKKEQEQEEEEEEEEEEEKVKQKVDDTDQIGNDQNTFQEKLTNLITSSSTTSPFQTILQQPDIESVQDFKSLSKIYPLIEELKSKLNQYSNDEENDFMQLLAEINKEDNFQSDEYKFIVTINELTELINNEIFAFVILLKMQYKLVFPELESIIINNIDYVQIVMMIKQDLAGIQKYEQDLRNLVTNDKVLVVIMSALQQSKDHFQLSDADMHKVLLCGELVLELNSLLELLSNFISHKLVKFAPNVAAIIGPITTSQLLIATGSLRQLAVTPSCNIASLGVRDLSSNTRVASRNIRQTGYIYHSDIVKYLPPEIQRSAMRIISGKIILAARIDLSKSTPDGSLGSKLRREIEEKIDKLLTPPEQTPDKALPAPIEIKSKKRGGRRLRKMKEKIPDV</sequence>
<dbReference type="PROSITE" id="PS51358">
    <property type="entry name" value="NOP"/>
    <property type="match status" value="1"/>
</dbReference>
<dbReference type="GO" id="GO:0003723">
    <property type="term" value="F:RNA binding"/>
    <property type="evidence" value="ECO:0007669"/>
    <property type="project" value="UniProtKB-KW"/>
</dbReference>
<organism evidence="11 12">
    <name type="scientific">Lodderomyces elongisporus (strain ATCC 11503 / CBS 2605 / JCM 1781 / NBRC 1676 / NRRL YB-4239)</name>
    <name type="common">Yeast</name>
    <name type="synonym">Saccharomyces elongisporus</name>
    <dbReference type="NCBI Taxonomy" id="379508"/>
    <lineage>
        <taxon>Eukaryota</taxon>
        <taxon>Fungi</taxon>
        <taxon>Dikarya</taxon>
        <taxon>Ascomycota</taxon>
        <taxon>Saccharomycotina</taxon>
        <taxon>Pichiomycetes</taxon>
        <taxon>Debaryomycetaceae</taxon>
        <taxon>Candida/Lodderomyces clade</taxon>
        <taxon>Lodderomyces</taxon>
    </lineage>
</organism>
<evidence type="ECO:0000256" key="8">
    <source>
        <dbReference type="ARBA" id="ARBA00023274"/>
    </source>
</evidence>
<dbReference type="Gene3D" id="1.10.246.90">
    <property type="entry name" value="Nop domain"/>
    <property type="match status" value="1"/>
</dbReference>
<feature type="domain" description="Nop" evidence="10">
    <location>
        <begin position="272"/>
        <end position="390"/>
    </location>
</feature>
<evidence type="ECO:0000256" key="2">
    <source>
        <dbReference type="ARBA" id="ARBA00005572"/>
    </source>
</evidence>
<keyword evidence="8" id="KW-0687">Ribonucleoprotein</keyword>
<dbReference type="OrthoDB" id="4771285at2759"/>
<dbReference type="Gene3D" id="1.10.287.4070">
    <property type="match status" value="1"/>
</dbReference>
<evidence type="ECO:0000259" key="10">
    <source>
        <dbReference type="PROSITE" id="PS51358"/>
    </source>
</evidence>
<dbReference type="KEGG" id="lel:PVL30_001876"/>
<evidence type="ECO:0000256" key="1">
    <source>
        <dbReference type="ARBA" id="ARBA00004123"/>
    </source>
</evidence>
<keyword evidence="3" id="KW-0507">mRNA processing</keyword>
<dbReference type="PANTHER" id="PTHR13904:SF0">
    <property type="entry name" value="U4_U6 SMALL NUCLEAR RIBONUCLEOPROTEIN PRP31"/>
    <property type="match status" value="1"/>
</dbReference>
<dbReference type="InterPro" id="IPR042239">
    <property type="entry name" value="Nop_C"/>
</dbReference>
<dbReference type="InterPro" id="IPR027105">
    <property type="entry name" value="Prp31"/>
</dbReference>
<dbReference type="InParanoid" id="A5DX20"/>